<reference evidence="3" key="3">
    <citation type="submission" date="2015-02" db="UniProtKB">
        <authorList>
            <consortium name="EnsemblProtists"/>
        </authorList>
    </citation>
    <scope>IDENTIFICATION</scope>
    <source>
        <strain evidence="3">DAOM BR144</strain>
    </source>
</reference>
<accession>K3WLZ5</accession>
<feature type="region of interest" description="Disordered" evidence="2">
    <location>
        <begin position="82"/>
        <end position="117"/>
    </location>
</feature>
<dbReference type="VEuPathDB" id="FungiDB:PYU1_G005975"/>
<dbReference type="Proteomes" id="UP000019132">
    <property type="component" value="Unassembled WGS sequence"/>
</dbReference>
<organism evidence="3 4">
    <name type="scientific">Globisporangium ultimum (strain ATCC 200006 / CBS 805.95 / DAOM BR144)</name>
    <name type="common">Pythium ultimum</name>
    <dbReference type="NCBI Taxonomy" id="431595"/>
    <lineage>
        <taxon>Eukaryota</taxon>
        <taxon>Sar</taxon>
        <taxon>Stramenopiles</taxon>
        <taxon>Oomycota</taxon>
        <taxon>Peronosporomycetes</taxon>
        <taxon>Pythiales</taxon>
        <taxon>Pythiaceae</taxon>
        <taxon>Globisporangium</taxon>
    </lineage>
</organism>
<evidence type="ECO:0000256" key="2">
    <source>
        <dbReference type="SAM" id="MobiDB-lite"/>
    </source>
</evidence>
<feature type="compositionally biased region" description="Polar residues" evidence="2">
    <location>
        <begin position="106"/>
        <end position="117"/>
    </location>
</feature>
<protein>
    <submittedName>
        <fullName evidence="3">Uncharacterized protein</fullName>
    </submittedName>
</protein>
<dbReference type="HOGENOM" id="CLU_1182223_0_0_1"/>
<dbReference type="EMBL" id="GL376625">
    <property type="status" value="NOT_ANNOTATED_CDS"/>
    <property type="molecule type" value="Genomic_DNA"/>
</dbReference>
<keyword evidence="4" id="KW-1185">Reference proteome</keyword>
<keyword evidence="1" id="KW-0175">Coiled coil</keyword>
<dbReference type="AlphaFoldDB" id="K3WLZ5"/>
<feature type="coiled-coil region" evidence="1">
    <location>
        <begin position="170"/>
        <end position="197"/>
    </location>
</feature>
<dbReference type="InParanoid" id="K3WLZ5"/>
<name>K3WLZ5_GLOUD</name>
<evidence type="ECO:0000256" key="1">
    <source>
        <dbReference type="SAM" id="Coils"/>
    </source>
</evidence>
<sequence length="235" mass="26277">MEADALPRISKRNGEKSSGIVPQLFSSEAVRDQPTPTNQAAAFTSKYRITIPKSARYRGGKGTSGDMSQTRGPVGLFTMKQVPKEQQQQRSLSTRALPRKPLFSTGLDTQPSHPATTLSSPKTFAEWGDDYMQQPQQVEAANPSRSQLFSTTRKALDATRDFQNSSMTEMENVRSENETLRLEIANLKGKLVEKRAVSRQFVSCRKVSSVSTIRSNKFFLQLMLFYEADAEEISQ</sequence>
<feature type="region of interest" description="Disordered" evidence="2">
    <location>
        <begin position="1"/>
        <end position="45"/>
    </location>
</feature>
<evidence type="ECO:0000313" key="4">
    <source>
        <dbReference type="Proteomes" id="UP000019132"/>
    </source>
</evidence>
<feature type="compositionally biased region" description="Polar residues" evidence="2">
    <location>
        <begin position="84"/>
        <end position="94"/>
    </location>
</feature>
<evidence type="ECO:0000313" key="3">
    <source>
        <dbReference type="EnsemblProtists" id="PYU1_T005987"/>
    </source>
</evidence>
<reference evidence="4" key="2">
    <citation type="submission" date="2010-04" db="EMBL/GenBank/DDBJ databases">
        <authorList>
            <person name="Buell R."/>
            <person name="Hamilton J."/>
            <person name="Hostetler J."/>
        </authorList>
    </citation>
    <scope>NUCLEOTIDE SEQUENCE [LARGE SCALE GENOMIC DNA]</scope>
    <source>
        <strain evidence="4">DAOM:BR144</strain>
    </source>
</reference>
<dbReference type="EnsemblProtists" id="PYU1_T005987">
    <property type="protein sequence ID" value="PYU1_T005987"/>
    <property type="gene ID" value="PYU1_G005975"/>
</dbReference>
<proteinExistence type="predicted"/>
<reference evidence="4" key="1">
    <citation type="journal article" date="2010" name="Genome Biol.">
        <title>Genome sequence of the necrotrophic plant pathogen Pythium ultimum reveals original pathogenicity mechanisms and effector repertoire.</title>
        <authorList>
            <person name="Levesque C.A."/>
            <person name="Brouwer H."/>
            <person name="Cano L."/>
            <person name="Hamilton J.P."/>
            <person name="Holt C."/>
            <person name="Huitema E."/>
            <person name="Raffaele S."/>
            <person name="Robideau G.P."/>
            <person name="Thines M."/>
            <person name="Win J."/>
            <person name="Zerillo M.M."/>
            <person name="Beakes G.W."/>
            <person name="Boore J.L."/>
            <person name="Busam D."/>
            <person name="Dumas B."/>
            <person name="Ferriera S."/>
            <person name="Fuerstenberg S.I."/>
            <person name="Gachon C.M."/>
            <person name="Gaulin E."/>
            <person name="Govers F."/>
            <person name="Grenville-Briggs L."/>
            <person name="Horner N."/>
            <person name="Hostetler J."/>
            <person name="Jiang R.H."/>
            <person name="Johnson J."/>
            <person name="Krajaejun T."/>
            <person name="Lin H."/>
            <person name="Meijer H.J."/>
            <person name="Moore B."/>
            <person name="Morris P."/>
            <person name="Phuntmart V."/>
            <person name="Puiu D."/>
            <person name="Shetty J."/>
            <person name="Stajich J.E."/>
            <person name="Tripathy S."/>
            <person name="Wawra S."/>
            <person name="van West P."/>
            <person name="Whitty B.R."/>
            <person name="Coutinho P.M."/>
            <person name="Henrissat B."/>
            <person name="Martin F."/>
            <person name="Thomas P.D."/>
            <person name="Tyler B.M."/>
            <person name="De Vries R.P."/>
            <person name="Kamoun S."/>
            <person name="Yandell M."/>
            <person name="Tisserat N."/>
            <person name="Buell C.R."/>
        </authorList>
    </citation>
    <scope>NUCLEOTIDE SEQUENCE</scope>
    <source>
        <strain evidence="4">DAOM:BR144</strain>
    </source>
</reference>